<feature type="region of interest" description="Disordered" evidence="1">
    <location>
        <begin position="168"/>
        <end position="190"/>
    </location>
</feature>
<comment type="caution">
    <text evidence="2">The sequence shown here is derived from an EMBL/GenBank/DDBJ whole genome shotgun (WGS) entry which is preliminary data.</text>
</comment>
<sequence>MSRYFAKEEKKNQEKRLLVFAKGRHYCRLEIGIARFCQAGAPASREEQGRDTPVTWTLPLNHAGTPVPEKCRRRDPPVSWNSPSNQAGAPASREEQGRDTSVSWTLSSFLAGTSSPAGAPGTHSSAIEGTRLRLWTPPSSPAGAPAPSKGLTITNVLVIALAPASTTTSLRGGTRHRTVPDISRKAGHLI</sequence>
<evidence type="ECO:0000256" key="1">
    <source>
        <dbReference type="SAM" id="MobiDB-lite"/>
    </source>
</evidence>
<dbReference type="AlphaFoldDB" id="A0AAV6V804"/>
<dbReference type="EMBL" id="JAFNEN010000137">
    <property type="protein sequence ID" value="KAG8192607.1"/>
    <property type="molecule type" value="Genomic_DNA"/>
</dbReference>
<evidence type="ECO:0000313" key="2">
    <source>
        <dbReference type="EMBL" id="KAG8192607.1"/>
    </source>
</evidence>
<dbReference type="Proteomes" id="UP000827092">
    <property type="component" value="Unassembled WGS sequence"/>
</dbReference>
<accession>A0AAV6V804</accession>
<feature type="region of interest" description="Disordered" evidence="1">
    <location>
        <begin position="43"/>
        <end position="102"/>
    </location>
</feature>
<organism evidence="2 3">
    <name type="scientific">Oedothorax gibbosus</name>
    <dbReference type="NCBI Taxonomy" id="931172"/>
    <lineage>
        <taxon>Eukaryota</taxon>
        <taxon>Metazoa</taxon>
        <taxon>Ecdysozoa</taxon>
        <taxon>Arthropoda</taxon>
        <taxon>Chelicerata</taxon>
        <taxon>Arachnida</taxon>
        <taxon>Araneae</taxon>
        <taxon>Araneomorphae</taxon>
        <taxon>Entelegynae</taxon>
        <taxon>Araneoidea</taxon>
        <taxon>Linyphiidae</taxon>
        <taxon>Erigoninae</taxon>
        <taxon>Oedothorax</taxon>
    </lineage>
</organism>
<proteinExistence type="predicted"/>
<name>A0AAV6V804_9ARAC</name>
<keyword evidence="3" id="KW-1185">Reference proteome</keyword>
<reference evidence="2 3" key="1">
    <citation type="journal article" date="2022" name="Nat. Ecol. Evol.">
        <title>A masculinizing supergene underlies an exaggerated male reproductive morph in a spider.</title>
        <authorList>
            <person name="Hendrickx F."/>
            <person name="De Corte Z."/>
            <person name="Sonet G."/>
            <person name="Van Belleghem S.M."/>
            <person name="Kostlbacher S."/>
            <person name="Vangestel C."/>
        </authorList>
    </citation>
    <scope>NUCLEOTIDE SEQUENCE [LARGE SCALE GENOMIC DNA]</scope>
    <source>
        <strain evidence="2">W744_W776</strain>
    </source>
</reference>
<gene>
    <name evidence="2" type="ORF">JTE90_017173</name>
</gene>
<protein>
    <submittedName>
        <fullName evidence="2">Uncharacterized protein</fullName>
    </submittedName>
</protein>
<evidence type="ECO:0000313" key="3">
    <source>
        <dbReference type="Proteomes" id="UP000827092"/>
    </source>
</evidence>